<evidence type="ECO:0000313" key="1">
    <source>
        <dbReference type="EMBL" id="KWX00116.1"/>
    </source>
</evidence>
<gene>
    <name evidence="2" type="ORF">LI90_2965</name>
    <name evidence="1" type="ORF">TH66_14400</name>
    <name evidence="3" type="ORF">TR74_16450</name>
</gene>
<evidence type="ECO:0000313" key="3">
    <source>
        <dbReference type="EMBL" id="KWX08101.1"/>
    </source>
</evidence>
<reference evidence="1 6" key="1">
    <citation type="submission" date="2015-02" db="EMBL/GenBank/DDBJ databases">
        <title>Physiological reanalysis, assessment of diazotrophy, and genome sequences of multiple isolates of Streptomyces thermoautotrophicus.</title>
        <authorList>
            <person name="MacKellar D.C."/>
            <person name="Lieber L."/>
            <person name="Norman J."/>
            <person name="Bolger A."/>
            <person name="Tobin C."/>
            <person name="Murray J.W."/>
            <person name="Prell J."/>
        </authorList>
    </citation>
    <scope>NUCLEOTIDE SEQUENCE [LARGE SCALE GENOMIC DNA]</scope>
    <source>
        <strain evidence="1 6">UBT1</strain>
    </source>
</reference>
<comment type="caution">
    <text evidence="2">The sequence shown here is derived from an EMBL/GenBank/DDBJ whole genome shotgun (WGS) entry which is preliminary data.</text>
</comment>
<keyword evidence="4" id="KW-1185">Reference proteome</keyword>
<reference evidence="2" key="3">
    <citation type="submission" date="2015-04" db="EMBL/GenBank/DDBJ databases">
        <title>Physiological reanalysis, assessment of diazotrophy, and genome sequences of multiple isolates of Streptomyces thermoautotrophicus.</title>
        <authorList>
            <person name="MacKellar D.C."/>
            <person name="Lieber L."/>
            <person name="Norman J."/>
            <person name="Bolger A."/>
            <person name="Tobin C."/>
            <person name="Murray J.W."/>
            <person name="Woodward J."/>
            <person name="Friesen M."/>
            <person name="Prell J."/>
        </authorList>
    </citation>
    <scope>NUCLEOTIDE SEQUENCE [LARGE SCALE GENOMIC DNA]</scope>
    <source>
        <strain evidence="2">H1</strain>
    </source>
</reference>
<evidence type="ECO:0000313" key="6">
    <source>
        <dbReference type="Proteomes" id="UP000070659"/>
    </source>
</evidence>
<dbReference type="STRING" id="1469144.LI90_2965"/>
<name>A0A132MW51_9ACTN</name>
<dbReference type="InterPro" id="IPR029024">
    <property type="entry name" value="TerB-like"/>
</dbReference>
<dbReference type="Proteomes" id="UP000070188">
    <property type="component" value="Unassembled WGS sequence"/>
</dbReference>
<dbReference type="AlphaFoldDB" id="A0A132MW51"/>
<dbReference type="EMBL" id="LAXD01000001">
    <property type="protein sequence ID" value="KWX01930.1"/>
    <property type="molecule type" value="Genomic_DNA"/>
</dbReference>
<dbReference type="Proteomes" id="UP000070598">
    <property type="component" value="Unassembled WGS sequence"/>
</dbReference>
<proteinExistence type="predicted"/>
<dbReference type="EMBL" id="JYIJ01000018">
    <property type="protein sequence ID" value="KWX00116.1"/>
    <property type="molecule type" value="Genomic_DNA"/>
</dbReference>
<sequence length="208" mass="23255">MVIIWGTRVRYRIHAEGEFFCPECGGDRPYRKLLARRWFTLFWIPVIPRRRVWWVVACGECGHHYRPAVLDKPTIAAMSRMLQGAARALVMYVLRNGGNQDNPVVRRQAVEQIRAVRPEGYDDSTLEEDLFCVPRDPAPMLNQIAEHLDSAGREALLVRGVRVALADGPFNAGELSAIQAAGRALEMTPAHVAGVLLMARRSVDNPGS</sequence>
<dbReference type="CDD" id="cd07177">
    <property type="entry name" value="terB_like"/>
    <property type="match status" value="1"/>
</dbReference>
<dbReference type="SUPFAM" id="SSF158682">
    <property type="entry name" value="TerB-like"/>
    <property type="match status" value="1"/>
</dbReference>
<accession>A0A132MW51</accession>
<reference evidence="4" key="4">
    <citation type="submission" date="2015-04" db="EMBL/GenBank/DDBJ databases">
        <title>Physiological reanalysis, assessment of diazotrophy, and genome sequences of multiple isolates of Streptomyces thermoautotrophicus.</title>
        <authorList>
            <person name="MacKellar D.C."/>
            <person name="Lieber L."/>
            <person name="Norman J."/>
            <person name="Bolger A."/>
            <person name="Tobin C."/>
            <person name="Murray J.W."/>
            <person name="Chang R."/>
            <person name="Ford T."/>
            <person name="Nguyen P.Q."/>
            <person name="Woodward J."/>
            <person name="Permingeat H."/>
            <person name="Joshi N.S."/>
            <person name="Silver P.A."/>
            <person name="Usadel B."/>
            <person name="Rutherford A.W."/>
            <person name="Friesen M."/>
            <person name="Prell J."/>
        </authorList>
    </citation>
    <scope>NUCLEOTIDE SEQUENCE [LARGE SCALE GENOMIC DNA]</scope>
    <source>
        <strain evidence="4">H1</strain>
    </source>
</reference>
<evidence type="ECO:0000313" key="2">
    <source>
        <dbReference type="EMBL" id="KWX01930.1"/>
    </source>
</evidence>
<dbReference type="PATRIC" id="fig|1469144.10.peg.3197"/>
<evidence type="ECO:0000313" key="5">
    <source>
        <dbReference type="Proteomes" id="UP000070598"/>
    </source>
</evidence>
<dbReference type="EMBL" id="JYIK01001011">
    <property type="protein sequence ID" value="KWX08101.1"/>
    <property type="molecule type" value="Genomic_DNA"/>
</dbReference>
<evidence type="ECO:0000313" key="4">
    <source>
        <dbReference type="Proteomes" id="UP000070188"/>
    </source>
</evidence>
<dbReference type="Proteomes" id="UP000070659">
    <property type="component" value="Unassembled WGS sequence"/>
</dbReference>
<reference evidence="5" key="2">
    <citation type="submission" date="2015-02" db="EMBL/GenBank/DDBJ databases">
        <title>Physiological reanalysis, assessment of diazotrophy, and genome sequences of multiple isolates of Streptomyces thermoautotrophicus.</title>
        <authorList>
            <person name="MacKellar D.C."/>
            <person name="Lieber L."/>
            <person name="Norman J."/>
            <person name="Bolger A."/>
            <person name="Tobin C."/>
            <person name="Murray J.W."/>
            <person name="Friesen M."/>
            <person name="Prell J."/>
        </authorList>
    </citation>
    <scope>NUCLEOTIDE SEQUENCE [LARGE SCALE GENOMIC DNA]</scope>
    <source>
        <strain evidence="5">UBT1</strain>
    </source>
</reference>
<organism evidence="2 4">
    <name type="scientific">Carbonactinospora thermoautotrophica</name>
    <dbReference type="NCBI Taxonomy" id="1469144"/>
    <lineage>
        <taxon>Bacteria</taxon>
        <taxon>Bacillati</taxon>
        <taxon>Actinomycetota</taxon>
        <taxon>Actinomycetes</taxon>
        <taxon>Kitasatosporales</taxon>
        <taxon>Carbonactinosporaceae</taxon>
        <taxon>Carbonactinospora</taxon>
    </lineage>
</organism>
<protein>
    <submittedName>
        <fullName evidence="2">Uncharacterized protein</fullName>
    </submittedName>
</protein>